<evidence type="ECO:0000313" key="1">
    <source>
        <dbReference type="EMBL" id="CAD6999502.1"/>
    </source>
</evidence>
<comment type="caution">
    <text evidence="1">The sequence shown here is derived from an EMBL/GenBank/DDBJ whole genome shotgun (WGS) entry which is preliminary data.</text>
</comment>
<dbReference type="EMBL" id="CAJHJT010000012">
    <property type="protein sequence ID" value="CAD6999502.1"/>
    <property type="molecule type" value="Genomic_DNA"/>
</dbReference>
<name>A0A811UJX0_CERCA</name>
<protein>
    <submittedName>
        <fullName evidence="1">(Mediterranean fruit fly) hypothetical protein</fullName>
    </submittedName>
</protein>
<proteinExistence type="predicted"/>
<sequence length="199" mass="23796">MLNGGENTTPVVSEPHCRIDNNGTDFSIPDYEKVRIAIARSEEDLRSIENTRRIVLFILRQREHESKKTFFLRRNRLYYYFGPTSSSQAKVDTFKSISTLLFCTTNPALLISRPTDFVKQYPQQFTVTTFLCTNRWLRRRLRGLYNCVLVRHEFVVIFSNIHQSVYYTEQQDNFLFACYTEKFNESKELIKYYWSKYKK</sequence>
<reference evidence="1" key="1">
    <citation type="submission" date="2020-11" db="EMBL/GenBank/DDBJ databases">
        <authorList>
            <person name="Whitehead M."/>
        </authorList>
    </citation>
    <scope>NUCLEOTIDE SEQUENCE</scope>
    <source>
        <strain evidence="1">EGII</strain>
    </source>
</reference>
<dbReference type="Proteomes" id="UP000606786">
    <property type="component" value="Unassembled WGS sequence"/>
</dbReference>
<accession>A0A811UJX0</accession>
<keyword evidence="2" id="KW-1185">Reference proteome</keyword>
<dbReference type="AlphaFoldDB" id="A0A811UJX0"/>
<evidence type="ECO:0000313" key="2">
    <source>
        <dbReference type="Proteomes" id="UP000606786"/>
    </source>
</evidence>
<gene>
    <name evidence="1" type="ORF">CCAP1982_LOCUS8026</name>
</gene>
<organism evidence="1 2">
    <name type="scientific">Ceratitis capitata</name>
    <name type="common">Mediterranean fruit fly</name>
    <name type="synonym">Tephritis capitata</name>
    <dbReference type="NCBI Taxonomy" id="7213"/>
    <lineage>
        <taxon>Eukaryota</taxon>
        <taxon>Metazoa</taxon>
        <taxon>Ecdysozoa</taxon>
        <taxon>Arthropoda</taxon>
        <taxon>Hexapoda</taxon>
        <taxon>Insecta</taxon>
        <taxon>Pterygota</taxon>
        <taxon>Neoptera</taxon>
        <taxon>Endopterygota</taxon>
        <taxon>Diptera</taxon>
        <taxon>Brachycera</taxon>
        <taxon>Muscomorpha</taxon>
        <taxon>Tephritoidea</taxon>
        <taxon>Tephritidae</taxon>
        <taxon>Ceratitis</taxon>
        <taxon>Ceratitis</taxon>
    </lineage>
</organism>